<dbReference type="EMBL" id="FUKQ01000035">
    <property type="protein sequence ID" value="SJN35894.1"/>
    <property type="molecule type" value="Genomic_DNA"/>
</dbReference>
<evidence type="ECO:0000313" key="2">
    <source>
        <dbReference type="Proteomes" id="UP000188342"/>
    </source>
</evidence>
<dbReference type="OrthoDB" id="3266819at2"/>
<reference evidence="1 2" key="1">
    <citation type="submission" date="2017-02" db="EMBL/GenBank/DDBJ databases">
        <authorList>
            <person name="Peterson S.W."/>
        </authorList>
    </citation>
    <scope>NUCLEOTIDE SEQUENCE [LARGE SCALE GENOMIC DNA]</scope>
    <source>
        <strain evidence="1 2">LSP_Lj1</strain>
    </source>
</reference>
<dbReference type="Pfam" id="PF10698">
    <property type="entry name" value="DUF2505"/>
    <property type="match status" value="1"/>
</dbReference>
<dbReference type="RefSeq" id="WP_094764960.1">
    <property type="nucleotide sequence ID" value="NZ_FUKQ01000035.1"/>
</dbReference>
<dbReference type="STRING" id="1255658.FM114_09800"/>
<proteinExistence type="predicted"/>
<dbReference type="AlphaFoldDB" id="A0A1R4JVE2"/>
<protein>
    <recommendedName>
        <fullName evidence="3">DUF2505 domain-containing protein</fullName>
    </recommendedName>
</protein>
<evidence type="ECO:0008006" key="3">
    <source>
        <dbReference type="Google" id="ProtNLM"/>
    </source>
</evidence>
<dbReference type="InterPro" id="IPR019639">
    <property type="entry name" value="DUF2505"/>
</dbReference>
<accession>A0A1R4JVE2</accession>
<name>A0A1R4JVE2_9ACTN</name>
<keyword evidence="2" id="KW-1185">Reference proteome</keyword>
<organism evidence="1 2">
    <name type="scientific">Luteococcus japonicus LSP_Lj1</name>
    <dbReference type="NCBI Taxonomy" id="1255658"/>
    <lineage>
        <taxon>Bacteria</taxon>
        <taxon>Bacillati</taxon>
        <taxon>Actinomycetota</taxon>
        <taxon>Actinomycetes</taxon>
        <taxon>Propionibacteriales</taxon>
        <taxon>Propionibacteriaceae</taxon>
        <taxon>Luteococcus</taxon>
    </lineage>
</organism>
<dbReference type="Proteomes" id="UP000188342">
    <property type="component" value="Unassembled WGS sequence"/>
</dbReference>
<evidence type="ECO:0000313" key="1">
    <source>
        <dbReference type="EMBL" id="SJN35894.1"/>
    </source>
</evidence>
<gene>
    <name evidence="1" type="ORF">FM114_09800</name>
</gene>
<sequence>MQITSRLEFAADPKTVHLMMTDRGWLTELVGRSEATSHSIDIAGPTTRVEMALPAPQEIARFVGSALNLRQTVTWGDPAQDGSREGSLVVEVLGMPVTMNGSARMYPGGRGTVVDYSGDLKVNIPLMGKKIEQQAAPHVKDAIDTQQAVGDDWLAARG</sequence>